<keyword evidence="3" id="KW-0731">Sigma factor</keyword>
<protein>
    <submittedName>
        <fullName evidence="7">RNA polymerase sigma-70 factor</fullName>
    </submittedName>
</protein>
<keyword evidence="2" id="KW-0805">Transcription regulation</keyword>
<dbReference type="RefSeq" id="WP_342692766.1">
    <property type="nucleotide sequence ID" value="NZ_JBCGDP010000017.1"/>
</dbReference>
<dbReference type="InterPro" id="IPR039425">
    <property type="entry name" value="RNA_pol_sigma-70-like"/>
</dbReference>
<dbReference type="InterPro" id="IPR013249">
    <property type="entry name" value="RNA_pol_sigma70_r4_t2"/>
</dbReference>
<dbReference type="InterPro" id="IPR007627">
    <property type="entry name" value="RNA_pol_sigma70_r2"/>
</dbReference>
<dbReference type="InterPro" id="IPR013325">
    <property type="entry name" value="RNA_pol_sigma_r2"/>
</dbReference>
<dbReference type="SUPFAM" id="SSF88946">
    <property type="entry name" value="Sigma2 domain of RNA polymerase sigma factors"/>
    <property type="match status" value="1"/>
</dbReference>
<evidence type="ECO:0000256" key="1">
    <source>
        <dbReference type="ARBA" id="ARBA00010641"/>
    </source>
</evidence>
<feature type="domain" description="RNA polymerase sigma factor 70 region 4 type 2" evidence="6">
    <location>
        <begin position="125"/>
        <end position="175"/>
    </location>
</feature>
<dbReference type="InterPro" id="IPR036388">
    <property type="entry name" value="WH-like_DNA-bd_sf"/>
</dbReference>
<evidence type="ECO:0000256" key="3">
    <source>
        <dbReference type="ARBA" id="ARBA00023082"/>
    </source>
</evidence>
<gene>
    <name evidence="7" type="ORF">WFZ86_15460</name>
</gene>
<evidence type="ECO:0000256" key="2">
    <source>
        <dbReference type="ARBA" id="ARBA00023015"/>
    </source>
</evidence>
<dbReference type="InterPro" id="IPR013324">
    <property type="entry name" value="RNA_pol_sigma_r3/r4-like"/>
</dbReference>
<dbReference type="InterPro" id="IPR014284">
    <property type="entry name" value="RNA_pol_sigma-70_dom"/>
</dbReference>
<evidence type="ECO:0000313" key="7">
    <source>
        <dbReference type="EMBL" id="MEM0577902.1"/>
    </source>
</evidence>
<reference evidence="7 8" key="1">
    <citation type="submission" date="2024-03" db="EMBL/GenBank/DDBJ databases">
        <title>Two novel species of the genus Flavobacterium exhibiting potentially degradation of complex polysaccharides.</title>
        <authorList>
            <person name="Lian X."/>
        </authorList>
    </citation>
    <scope>NUCLEOTIDE SEQUENCE [LARGE SCALE GENOMIC DNA]</scope>
    <source>
        <strain evidence="7 8">N6</strain>
    </source>
</reference>
<evidence type="ECO:0000256" key="4">
    <source>
        <dbReference type="ARBA" id="ARBA00023163"/>
    </source>
</evidence>
<dbReference type="NCBIfam" id="TIGR02985">
    <property type="entry name" value="Sig70_bacteroi1"/>
    <property type="match status" value="1"/>
</dbReference>
<sequence>MFTKFSDEELVVMLQEGRTKAFDELYIRYRDLLVNYVYRRVKSVSIAEEIVQEVFITIWERRKVLVIQKKFASYMYTSVRYATLDYFKSNTIKDDFIDEVVNSYEESPKTNSIEEYIFFEELQEALNNATLLLPTKAQEVFVLSRYKNYTNKEISEELKISIETVKYHINYALKLMRTNLKEFYFLIALLFFRC</sequence>
<accession>A0ABU9NRJ9</accession>
<name>A0ABU9NRJ9_9FLAO</name>
<dbReference type="Gene3D" id="1.10.10.10">
    <property type="entry name" value="Winged helix-like DNA-binding domain superfamily/Winged helix DNA-binding domain"/>
    <property type="match status" value="1"/>
</dbReference>
<proteinExistence type="inferred from homology"/>
<dbReference type="Pfam" id="PF08281">
    <property type="entry name" value="Sigma70_r4_2"/>
    <property type="match status" value="1"/>
</dbReference>
<dbReference type="NCBIfam" id="TIGR02937">
    <property type="entry name" value="sigma70-ECF"/>
    <property type="match status" value="1"/>
</dbReference>
<dbReference type="InterPro" id="IPR014327">
    <property type="entry name" value="RNA_pol_sigma70_bacteroid"/>
</dbReference>
<organism evidence="7 8">
    <name type="scientific">Flavobacterium polysaccharolyticum</name>
    <dbReference type="NCBI Taxonomy" id="3133148"/>
    <lineage>
        <taxon>Bacteria</taxon>
        <taxon>Pseudomonadati</taxon>
        <taxon>Bacteroidota</taxon>
        <taxon>Flavobacteriia</taxon>
        <taxon>Flavobacteriales</taxon>
        <taxon>Flavobacteriaceae</taxon>
        <taxon>Flavobacterium</taxon>
    </lineage>
</organism>
<keyword evidence="8" id="KW-1185">Reference proteome</keyword>
<comment type="caution">
    <text evidence="7">The sequence shown here is derived from an EMBL/GenBank/DDBJ whole genome shotgun (WGS) entry which is preliminary data.</text>
</comment>
<evidence type="ECO:0000313" key="8">
    <source>
        <dbReference type="Proteomes" id="UP001468798"/>
    </source>
</evidence>
<dbReference type="PANTHER" id="PTHR43133">
    <property type="entry name" value="RNA POLYMERASE ECF-TYPE SIGMA FACTO"/>
    <property type="match status" value="1"/>
</dbReference>
<dbReference type="Proteomes" id="UP001468798">
    <property type="component" value="Unassembled WGS sequence"/>
</dbReference>
<dbReference type="Pfam" id="PF04542">
    <property type="entry name" value="Sigma70_r2"/>
    <property type="match status" value="1"/>
</dbReference>
<evidence type="ECO:0000259" key="5">
    <source>
        <dbReference type="Pfam" id="PF04542"/>
    </source>
</evidence>
<dbReference type="EMBL" id="JBCGDP010000017">
    <property type="protein sequence ID" value="MEM0577902.1"/>
    <property type="molecule type" value="Genomic_DNA"/>
</dbReference>
<dbReference type="SUPFAM" id="SSF88659">
    <property type="entry name" value="Sigma3 and sigma4 domains of RNA polymerase sigma factors"/>
    <property type="match status" value="1"/>
</dbReference>
<evidence type="ECO:0000259" key="6">
    <source>
        <dbReference type="Pfam" id="PF08281"/>
    </source>
</evidence>
<keyword evidence="4" id="KW-0804">Transcription</keyword>
<dbReference type="PANTHER" id="PTHR43133:SF46">
    <property type="entry name" value="RNA POLYMERASE SIGMA-70 FACTOR ECF SUBFAMILY"/>
    <property type="match status" value="1"/>
</dbReference>
<comment type="similarity">
    <text evidence="1">Belongs to the sigma-70 factor family. ECF subfamily.</text>
</comment>
<dbReference type="Gene3D" id="1.10.1740.10">
    <property type="match status" value="1"/>
</dbReference>
<feature type="domain" description="RNA polymerase sigma-70 region 2" evidence="5">
    <location>
        <begin position="25"/>
        <end position="90"/>
    </location>
</feature>